<reference evidence="2" key="1">
    <citation type="submission" date="2015-11" db="EMBL/GenBank/DDBJ databases">
        <title>Draft Genome Sequence of the Radioresistant Bacterium Deinococcus grandis, Isolated from Freshwater Fish in Japan.</title>
        <authorList>
            <person name="Satoh K."/>
            <person name="Onodera T."/>
            <person name="Omoso K."/>
            <person name="Takeda-Yano K."/>
            <person name="Katayama T."/>
            <person name="Oono Y."/>
            <person name="Narumi I."/>
        </authorList>
    </citation>
    <scope>NUCLEOTIDE SEQUENCE [LARGE SCALE GENOMIC DNA]</scope>
    <source>
        <strain evidence="2">ATCC 43672</strain>
    </source>
</reference>
<accession>A0A124BSA0</accession>
<sequence length="315" mass="34747">MTPLILDADLRGLDARVQLALHQDPADVLRALFQDLLPDEPGSAWALQAELDLLAPLEDAEVTLHACTDQVTLTVEASANGFTHLPALHAALARRDPHVLPGILAALETHSARLTPQFGPREAHGLAEQWHHEDRVIEDLLQEHPDWEALTKRDVIRLARRSGIPHPWVVRDEMPWPYLRDVPGLDETVARLRLLIPDFPALRPLLRALPELREAHGALPAMTEAERGSGLLDHLPSRAYSPLKEGASAMVDVLDEVMELHWQGGETGAALHLILHDCDADRARLADLLTHAPRVENALNRIHDALVTAEESCGA</sequence>
<protein>
    <submittedName>
        <fullName evidence="1">Uncharacterized protein</fullName>
    </submittedName>
</protein>
<keyword evidence="2" id="KW-1185">Reference proteome</keyword>
<evidence type="ECO:0000313" key="2">
    <source>
        <dbReference type="Proteomes" id="UP000056209"/>
    </source>
</evidence>
<comment type="caution">
    <text evidence="1">The sequence shown here is derived from an EMBL/GenBank/DDBJ whole genome shotgun (WGS) entry which is preliminary data.</text>
</comment>
<evidence type="ECO:0000313" key="1">
    <source>
        <dbReference type="EMBL" id="GAQ23700.1"/>
    </source>
</evidence>
<dbReference type="RefSeq" id="WP_058979736.1">
    <property type="nucleotide sequence ID" value="NZ_BCMS01000004.1"/>
</dbReference>
<dbReference type="AlphaFoldDB" id="A0A124BSA0"/>
<proteinExistence type="predicted"/>
<gene>
    <name evidence="1" type="ORF">DEIGR_320114</name>
</gene>
<dbReference type="EMBL" id="BCMS01000004">
    <property type="protein sequence ID" value="GAQ23700.1"/>
    <property type="molecule type" value="Genomic_DNA"/>
</dbReference>
<name>A0A124BSA0_9DEIO</name>
<organism evidence="1 2">
    <name type="scientific">Deinococcus grandis</name>
    <dbReference type="NCBI Taxonomy" id="57498"/>
    <lineage>
        <taxon>Bacteria</taxon>
        <taxon>Thermotogati</taxon>
        <taxon>Deinococcota</taxon>
        <taxon>Deinococci</taxon>
        <taxon>Deinococcales</taxon>
        <taxon>Deinococcaceae</taxon>
        <taxon>Deinococcus</taxon>
    </lineage>
</organism>
<dbReference type="OrthoDB" id="73695at2"/>
<dbReference type="Proteomes" id="UP000056209">
    <property type="component" value="Unassembled WGS sequence"/>
</dbReference>